<gene>
    <name evidence="2" type="ORF">QBC37DRAFT_292397</name>
</gene>
<reference evidence="2" key="1">
    <citation type="journal article" date="2023" name="Mol. Phylogenet. Evol.">
        <title>Genome-scale phylogeny and comparative genomics of the fungal order Sordariales.</title>
        <authorList>
            <person name="Hensen N."/>
            <person name="Bonometti L."/>
            <person name="Westerberg I."/>
            <person name="Brannstrom I.O."/>
            <person name="Guillou S."/>
            <person name="Cros-Aarteil S."/>
            <person name="Calhoun S."/>
            <person name="Haridas S."/>
            <person name="Kuo A."/>
            <person name="Mondo S."/>
            <person name="Pangilinan J."/>
            <person name="Riley R."/>
            <person name="LaButti K."/>
            <person name="Andreopoulos B."/>
            <person name="Lipzen A."/>
            <person name="Chen C."/>
            <person name="Yan M."/>
            <person name="Daum C."/>
            <person name="Ng V."/>
            <person name="Clum A."/>
            <person name="Steindorff A."/>
            <person name="Ohm R.A."/>
            <person name="Martin F."/>
            <person name="Silar P."/>
            <person name="Natvig D.O."/>
            <person name="Lalanne C."/>
            <person name="Gautier V."/>
            <person name="Ament-Velasquez S.L."/>
            <person name="Kruys A."/>
            <person name="Hutchinson M.I."/>
            <person name="Powell A.J."/>
            <person name="Barry K."/>
            <person name="Miller A.N."/>
            <person name="Grigoriev I.V."/>
            <person name="Debuchy R."/>
            <person name="Gladieux P."/>
            <person name="Hiltunen Thoren M."/>
            <person name="Johannesson H."/>
        </authorList>
    </citation>
    <scope>NUCLEOTIDE SEQUENCE</scope>
    <source>
        <strain evidence="2">PSN293</strain>
    </source>
</reference>
<evidence type="ECO:0000313" key="3">
    <source>
        <dbReference type="Proteomes" id="UP001301769"/>
    </source>
</evidence>
<dbReference type="PANTHER" id="PTHR34598">
    <property type="entry name" value="BLL6449 PROTEIN"/>
    <property type="match status" value="1"/>
</dbReference>
<sequence>MTLPSSPTMTPTTTTATAFFFNGTTDGGSPSITFDKTSNLLPRISKTITVHDFRHRSPPARLPTTKCELVPAPTNLREANLKSPDETLKQSTIDAYYTECEVLVQSRLPGCVRALAFHHRHREQAGPSSEDALHGVQSFANKPVATFHVDNDSSTAERHLRRKVGDSLADEEWLGKGKRWGIVNVWRPVGDVAYRLPLALAVQDEDTFSSPSSSSEKVEETMVRIETPQNYKTHFIGVRPLSEQKYKFWYASNMTPDEALIFMDYDSATGEISGVAHGAVEDHNTPDDAPLRRSIEVRVLVLYED</sequence>
<keyword evidence="3" id="KW-1185">Reference proteome</keyword>
<name>A0AAN6Y1E5_9PEZI</name>
<dbReference type="AlphaFoldDB" id="A0AAN6Y1E5"/>
<evidence type="ECO:0000256" key="1">
    <source>
        <dbReference type="ARBA" id="ARBA00023604"/>
    </source>
</evidence>
<organism evidence="2 3">
    <name type="scientific">Rhypophila decipiens</name>
    <dbReference type="NCBI Taxonomy" id="261697"/>
    <lineage>
        <taxon>Eukaryota</taxon>
        <taxon>Fungi</taxon>
        <taxon>Dikarya</taxon>
        <taxon>Ascomycota</taxon>
        <taxon>Pezizomycotina</taxon>
        <taxon>Sordariomycetes</taxon>
        <taxon>Sordariomycetidae</taxon>
        <taxon>Sordariales</taxon>
        <taxon>Naviculisporaceae</taxon>
        <taxon>Rhypophila</taxon>
    </lineage>
</organism>
<dbReference type="InterPro" id="IPR044053">
    <property type="entry name" value="AsaB-like"/>
</dbReference>
<comment type="caution">
    <text evidence="2">The sequence shown here is derived from an EMBL/GenBank/DDBJ whole genome shotgun (WGS) entry which is preliminary data.</text>
</comment>
<reference evidence="2" key="2">
    <citation type="submission" date="2023-05" db="EMBL/GenBank/DDBJ databases">
        <authorList>
            <consortium name="Lawrence Berkeley National Laboratory"/>
            <person name="Steindorff A."/>
            <person name="Hensen N."/>
            <person name="Bonometti L."/>
            <person name="Westerberg I."/>
            <person name="Brannstrom I.O."/>
            <person name="Guillou S."/>
            <person name="Cros-Aarteil S."/>
            <person name="Calhoun S."/>
            <person name="Haridas S."/>
            <person name="Kuo A."/>
            <person name="Mondo S."/>
            <person name="Pangilinan J."/>
            <person name="Riley R."/>
            <person name="Labutti K."/>
            <person name="Andreopoulos B."/>
            <person name="Lipzen A."/>
            <person name="Chen C."/>
            <person name="Yanf M."/>
            <person name="Daum C."/>
            <person name="Ng V."/>
            <person name="Clum A."/>
            <person name="Ohm R."/>
            <person name="Martin F."/>
            <person name="Silar P."/>
            <person name="Natvig D."/>
            <person name="Lalanne C."/>
            <person name="Gautier V."/>
            <person name="Ament-Velasquez S.L."/>
            <person name="Kruys A."/>
            <person name="Hutchinson M.I."/>
            <person name="Powell A.J."/>
            <person name="Barry K."/>
            <person name="Miller A.N."/>
            <person name="Grigoriev I.V."/>
            <person name="Debuchy R."/>
            <person name="Gladieux P."/>
            <person name="Thoren M.H."/>
            <person name="Johannesson H."/>
        </authorList>
    </citation>
    <scope>NUCLEOTIDE SEQUENCE</scope>
    <source>
        <strain evidence="2">PSN293</strain>
    </source>
</reference>
<dbReference type="GO" id="GO:0016491">
    <property type="term" value="F:oxidoreductase activity"/>
    <property type="evidence" value="ECO:0007669"/>
    <property type="project" value="InterPro"/>
</dbReference>
<dbReference type="Proteomes" id="UP001301769">
    <property type="component" value="Unassembled WGS sequence"/>
</dbReference>
<dbReference type="NCBIfam" id="NF041278">
    <property type="entry name" value="CmcJ_NvfI_EfuI"/>
    <property type="match status" value="1"/>
</dbReference>
<evidence type="ECO:0000313" key="2">
    <source>
        <dbReference type="EMBL" id="KAK4210476.1"/>
    </source>
</evidence>
<proteinExistence type="inferred from homology"/>
<accession>A0AAN6Y1E5</accession>
<protein>
    <submittedName>
        <fullName evidence="2">Uncharacterized protein</fullName>
    </submittedName>
</protein>
<dbReference type="PANTHER" id="PTHR34598:SF3">
    <property type="entry name" value="OXIDOREDUCTASE AN1597"/>
    <property type="match status" value="1"/>
</dbReference>
<comment type="similarity">
    <text evidence="1">Belongs to the asaB hydroxylase/desaturase family.</text>
</comment>
<dbReference type="EMBL" id="MU858173">
    <property type="protein sequence ID" value="KAK4210476.1"/>
    <property type="molecule type" value="Genomic_DNA"/>
</dbReference>